<accession>A0A9Q3BAT1</accession>
<keyword evidence="3" id="KW-1185">Reference proteome</keyword>
<proteinExistence type="predicted"/>
<dbReference type="EMBL" id="AVOT02000228">
    <property type="protein sequence ID" value="MBW0461827.1"/>
    <property type="molecule type" value="Genomic_DNA"/>
</dbReference>
<reference evidence="2" key="1">
    <citation type="submission" date="2021-03" db="EMBL/GenBank/DDBJ databases">
        <title>Draft genome sequence of rust myrtle Austropuccinia psidii MF-1, a brazilian biotype.</title>
        <authorList>
            <person name="Quecine M.C."/>
            <person name="Pachon D.M.R."/>
            <person name="Bonatelli M.L."/>
            <person name="Correr F.H."/>
            <person name="Franceschini L.M."/>
            <person name="Leite T.F."/>
            <person name="Margarido G.R.A."/>
            <person name="Almeida C.A."/>
            <person name="Ferrarezi J.A."/>
            <person name="Labate C.A."/>
        </authorList>
    </citation>
    <scope>NUCLEOTIDE SEQUENCE</scope>
    <source>
        <strain evidence="2">MF-1</strain>
    </source>
</reference>
<sequence>MTVQHSSPEREARSKAKAQASLTTTPRKPLGGTPAVPQLRAHLGRAKIIEGEAPYSKKGRGPRREISLSGDVDTFPGISNTSFKGVGEDGEEE</sequence>
<comment type="caution">
    <text evidence="2">The sequence shown here is derived from an EMBL/GenBank/DDBJ whole genome shotgun (WGS) entry which is preliminary data.</text>
</comment>
<dbReference type="AlphaFoldDB" id="A0A9Q3BAT1"/>
<protein>
    <submittedName>
        <fullName evidence="2">Uncharacterized protein</fullName>
    </submittedName>
</protein>
<organism evidence="2 3">
    <name type="scientific">Austropuccinia psidii MF-1</name>
    <dbReference type="NCBI Taxonomy" id="1389203"/>
    <lineage>
        <taxon>Eukaryota</taxon>
        <taxon>Fungi</taxon>
        <taxon>Dikarya</taxon>
        <taxon>Basidiomycota</taxon>
        <taxon>Pucciniomycotina</taxon>
        <taxon>Pucciniomycetes</taxon>
        <taxon>Pucciniales</taxon>
        <taxon>Sphaerophragmiaceae</taxon>
        <taxon>Austropuccinia</taxon>
    </lineage>
</organism>
<dbReference type="Proteomes" id="UP000765509">
    <property type="component" value="Unassembled WGS sequence"/>
</dbReference>
<evidence type="ECO:0000256" key="1">
    <source>
        <dbReference type="SAM" id="MobiDB-lite"/>
    </source>
</evidence>
<feature type="region of interest" description="Disordered" evidence="1">
    <location>
        <begin position="1"/>
        <end position="93"/>
    </location>
</feature>
<gene>
    <name evidence="2" type="ORF">O181_001542</name>
</gene>
<evidence type="ECO:0000313" key="2">
    <source>
        <dbReference type="EMBL" id="MBW0461827.1"/>
    </source>
</evidence>
<name>A0A9Q3BAT1_9BASI</name>
<evidence type="ECO:0000313" key="3">
    <source>
        <dbReference type="Proteomes" id="UP000765509"/>
    </source>
</evidence>